<dbReference type="PANTHER" id="PTHR35043">
    <property type="entry name" value="TRANSCRIPTION FACTOR DOMAIN-CONTAINING PROTEIN"/>
    <property type="match status" value="1"/>
</dbReference>
<feature type="transmembrane region" description="Helical" evidence="1">
    <location>
        <begin position="115"/>
        <end position="132"/>
    </location>
</feature>
<keyword evidence="2" id="KW-0732">Signal</keyword>
<feature type="transmembrane region" description="Helical" evidence="1">
    <location>
        <begin position="175"/>
        <end position="193"/>
    </location>
</feature>
<accession>A0A9P7D549</accession>
<reference evidence="3" key="1">
    <citation type="journal article" date="2020" name="New Phytol.">
        <title>Comparative genomics reveals dynamic genome evolution in host specialist ectomycorrhizal fungi.</title>
        <authorList>
            <person name="Lofgren L.A."/>
            <person name="Nguyen N.H."/>
            <person name="Vilgalys R."/>
            <person name="Ruytinx J."/>
            <person name="Liao H.L."/>
            <person name="Branco S."/>
            <person name="Kuo A."/>
            <person name="LaButti K."/>
            <person name="Lipzen A."/>
            <person name="Andreopoulos W."/>
            <person name="Pangilinan J."/>
            <person name="Riley R."/>
            <person name="Hundley H."/>
            <person name="Na H."/>
            <person name="Barry K."/>
            <person name="Grigoriev I.V."/>
            <person name="Stajich J.E."/>
            <person name="Kennedy P.G."/>
        </authorList>
    </citation>
    <scope>NUCLEOTIDE SEQUENCE</scope>
    <source>
        <strain evidence="3">DOB743</strain>
    </source>
</reference>
<keyword evidence="1" id="KW-0812">Transmembrane</keyword>
<feature type="transmembrane region" description="Helical" evidence="1">
    <location>
        <begin position="34"/>
        <end position="54"/>
    </location>
</feature>
<keyword evidence="4" id="KW-1185">Reference proteome</keyword>
<evidence type="ECO:0000256" key="1">
    <source>
        <dbReference type="SAM" id="Phobius"/>
    </source>
</evidence>
<dbReference type="OrthoDB" id="9451547at2759"/>
<dbReference type="PANTHER" id="PTHR35043:SF8">
    <property type="entry name" value="DUF4220 DOMAIN-CONTAINING PROTEIN"/>
    <property type="match status" value="1"/>
</dbReference>
<dbReference type="EMBL" id="JABBWD010000014">
    <property type="protein sequence ID" value="KAG1778921.1"/>
    <property type="molecule type" value="Genomic_DNA"/>
</dbReference>
<gene>
    <name evidence="3" type="ORF">EV702DRAFT_967397</name>
</gene>
<keyword evidence="1" id="KW-0472">Membrane</keyword>
<protein>
    <submittedName>
        <fullName evidence="3">Uncharacterized protein</fullName>
    </submittedName>
</protein>
<feature type="signal peptide" evidence="2">
    <location>
        <begin position="1"/>
        <end position="18"/>
    </location>
</feature>
<organism evidence="3 4">
    <name type="scientific">Suillus placidus</name>
    <dbReference type="NCBI Taxonomy" id="48579"/>
    <lineage>
        <taxon>Eukaryota</taxon>
        <taxon>Fungi</taxon>
        <taxon>Dikarya</taxon>
        <taxon>Basidiomycota</taxon>
        <taxon>Agaricomycotina</taxon>
        <taxon>Agaricomycetes</taxon>
        <taxon>Agaricomycetidae</taxon>
        <taxon>Boletales</taxon>
        <taxon>Suillineae</taxon>
        <taxon>Suillaceae</taxon>
        <taxon>Suillus</taxon>
    </lineage>
</organism>
<sequence>MFLLLNFILSTLFIRTSADDLSPDDIAACSGYRTLYGIISSCILTLFACTWTSIHPNIPSPHETTFRVTRRRAGIMLATLVAPELVILWAMRQFFHAGNVVNKFNDELFKGDFQWSRTHGFFAMMGGFMLYYNGKPHHTLTPDELFDFILSGRVDQNQAVEITEDEIEDKSKRDVISKAVLVLQITWFLTQYITRYIEHLAITQLEVGTLAFAVLNLITCCFWWKKPHNVQRPHRVYLKDEISEPQEPCNIK</sequence>
<dbReference type="AlphaFoldDB" id="A0A9P7D549"/>
<name>A0A9P7D549_9AGAM</name>
<evidence type="ECO:0000313" key="3">
    <source>
        <dbReference type="EMBL" id="KAG1778921.1"/>
    </source>
</evidence>
<evidence type="ECO:0000313" key="4">
    <source>
        <dbReference type="Proteomes" id="UP000714275"/>
    </source>
</evidence>
<comment type="caution">
    <text evidence="3">The sequence shown here is derived from an EMBL/GenBank/DDBJ whole genome shotgun (WGS) entry which is preliminary data.</text>
</comment>
<proteinExistence type="predicted"/>
<keyword evidence="1" id="KW-1133">Transmembrane helix</keyword>
<feature type="chain" id="PRO_5040246191" evidence="2">
    <location>
        <begin position="19"/>
        <end position="252"/>
    </location>
</feature>
<dbReference type="Proteomes" id="UP000714275">
    <property type="component" value="Unassembled WGS sequence"/>
</dbReference>
<feature type="transmembrane region" description="Helical" evidence="1">
    <location>
        <begin position="205"/>
        <end position="224"/>
    </location>
</feature>
<feature type="transmembrane region" description="Helical" evidence="1">
    <location>
        <begin position="75"/>
        <end position="95"/>
    </location>
</feature>
<evidence type="ECO:0000256" key="2">
    <source>
        <dbReference type="SAM" id="SignalP"/>
    </source>
</evidence>